<dbReference type="RefSeq" id="WP_267677814.1">
    <property type="nucleotide sequence ID" value="NZ_CP113088.1"/>
</dbReference>
<protein>
    <submittedName>
        <fullName evidence="1">Uncharacterized protein</fullName>
    </submittedName>
</protein>
<evidence type="ECO:0000313" key="2">
    <source>
        <dbReference type="Proteomes" id="UP001164705"/>
    </source>
</evidence>
<dbReference type="EMBL" id="CP113088">
    <property type="protein sequence ID" value="WAC03238.1"/>
    <property type="molecule type" value="Genomic_DNA"/>
</dbReference>
<organism evidence="1 2">
    <name type="scientific">Lacinutrix neustonica</name>
    <dbReference type="NCBI Taxonomy" id="2980107"/>
    <lineage>
        <taxon>Bacteria</taxon>
        <taxon>Pseudomonadati</taxon>
        <taxon>Bacteroidota</taxon>
        <taxon>Flavobacteriia</taxon>
        <taxon>Flavobacteriales</taxon>
        <taxon>Flavobacteriaceae</taxon>
        <taxon>Lacinutrix</taxon>
    </lineage>
</organism>
<reference evidence="1" key="1">
    <citation type="submission" date="2022-11" db="EMBL/GenBank/DDBJ databases">
        <title>Lacinutrix neustonica HL-RS19T sp. nov., isolated from the surface microlayer sample of brackish Lake Shihwa.</title>
        <authorList>
            <person name="Choi J.Y."/>
            <person name="Hwang C.Y."/>
        </authorList>
    </citation>
    <scope>NUCLEOTIDE SEQUENCE</scope>
    <source>
        <strain evidence="1">HL-RS19</strain>
    </source>
</reference>
<gene>
    <name evidence="1" type="ORF">N7U66_06610</name>
</gene>
<proteinExistence type="predicted"/>
<keyword evidence="2" id="KW-1185">Reference proteome</keyword>
<name>A0A9E8MX33_9FLAO</name>
<accession>A0A9E8MX33</accession>
<dbReference type="KEGG" id="lnu:N7U66_06610"/>
<dbReference type="Proteomes" id="UP001164705">
    <property type="component" value="Chromosome"/>
</dbReference>
<sequence length="117" mass="13720">MSFAARPLFFAGYVAYFELNIDYIIENYCVNKEKPQLQCNGKCHLAKQLASVPSSIDLENELALNKLVESFFPVFYLNYNYKKLIKIDYKINLDKILSDNKLYSFCFENTHFRPPIV</sequence>
<evidence type="ECO:0000313" key="1">
    <source>
        <dbReference type="EMBL" id="WAC03238.1"/>
    </source>
</evidence>
<dbReference type="AlphaFoldDB" id="A0A9E8MX33"/>